<dbReference type="Proteomes" id="UP000554235">
    <property type="component" value="Unassembled WGS sequence"/>
</dbReference>
<dbReference type="InterPro" id="IPR003347">
    <property type="entry name" value="JmjC_dom"/>
</dbReference>
<name>A0A8H4NXK3_9HYPO</name>
<reference evidence="2 3" key="1">
    <citation type="submission" date="2020-01" db="EMBL/GenBank/DDBJ databases">
        <title>Identification and distribution of gene clusters putatively required for synthesis of sphingolipid metabolism inhibitors in phylogenetically diverse species of the filamentous fungus Fusarium.</title>
        <authorList>
            <person name="Kim H.-S."/>
            <person name="Busman M."/>
            <person name="Brown D.W."/>
            <person name="Divon H."/>
            <person name="Uhlig S."/>
            <person name="Proctor R.H."/>
        </authorList>
    </citation>
    <scope>NUCLEOTIDE SEQUENCE [LARGE SCALE GENOMIC DNA]</scope>
    <source>
        <strain evidence="2 3">NRRL 20459</strain>
    </source>
</reference>
<evidence type="ECO:0000313" key="2">
    <source>
        <dbReference type="EMBL" id="KAF4448366.1"/>
    </source>
</evidence>
<evidence type="ECO:0000313" key="3">
    <source>
        <dbReference type="Proteomes" id="UP000554235"/>
    </source>
</evidence>
<keyword evidence="3" id="KW-1185">Reference proteome</keyword>
<comment type="caution">
    <text evidence="2">The sequence shown here is derived from an EMBL/GenBank/DDBJ whole genome shotgun (WGS) entry which is preliminary data.</text>
</comment>
<dbReference type="Gene3D" id="2.60.120.650">
    <property type="entry name" value="Cupin"/>
    <property type="match status" value="1"/>
</dbReference>
<feature type="domain" description="JmjC" evidence="1">
    <location>
        <begin position="313"/>
        <end position="468"/>
    </location>
</feature>
<dbReference type="PROSITE" id="PS51184">
    <property type="entry name" value="JMJC"/>
    <property type="match status" value="1"/>
</dbReference>
<protein>
    <submittedName>
        <fullName evidence="2">ATP synthase subunit alpha</fullName>
    </submittedName>
</protein>
<gene>
    <name evidence="2" type="ORF">FALBO_16807</name>
</gene>
<dbReference type="OrthoDB" id="5077844at2759"/>
<proteinExistence type="predicted"/>
<dbReference type="AlphaFoldDB" id="A0A8H4NXK3"/>
<accession>A0A8H4NXK3</accession>
<organism evidence="2 3">
    <name type="scientific">Fusarium albosuccineum</name>
    <dbReference type="NCBI Taxonomy" id="1237068"/>
    <lineage>
        <taxon>Eukaryota</taxon>
        <taxon>Fungi</taxon>
        <taxon>Dikarya</taxon>
        <taxon>Ascomycota</taxon>
        <taxon>Pezizomycotina</taxon>
        <taxon>Sordariomycetes</taxon>
        <taxon>Hypocreomycetidae</taxon>
        <taxon>Hypocreales</taxon>
        <taxon>Nectriaceae</taxon>
        <taxon>Fusarium</taxon>
        <taxon>Fusarium decemcellulare species complex</taxon>
    </lineage>
</organism>
<dbReference type="SUPFAM" id="SSF51197">
    <property type="entry name" value="Clavaminate synthase-like"/>
    <property type="match status" value="1"/>
</dbReference>
<sequence length="529" mass="59779">MASSQDDAKDALLSDAGPIGTRVSDAANAEYETYKAIFTHKPDGDGARFTLCLSIRERMLGDAAKYRGCFRRFYDLMYNQSVEFRTIMADPVVDNPVETKKWQALYLTAIGQPHPSATTPVQNTIRPAPELNECNVGASNAHDAPPHKRRRLNVPAVTDDRPAPDPVSDKEWVNKVLRETSDWIRDKAPKEETNREVEGNQIVVYLEAGCPPNLDPKNGRIEAYYCSTAEARHLVDTRNETVPIITHNQQPFDWRDEHGPIHSLFTQWIKNAMRNKKVIVQIPTLPTADGTQTKRTLEQVYRKFVLKDGREGELWKLLDLENPVPTPTPPFLTSAKCQLLHRLRDEMNKGLPPEMGSFILLSEGGNHTISHVDSHGFGTFITAQEGRHGFGWVSHPSEKDRRMWREDPYSVKHLARYIVLRPGQTVFFPGNTIHFVFRALDEPTLATGGHILKWSTIMGWLRIMKFQQCDKSGANDDVTAASILQWTSPLKNIIKSCIKSGDVDDIGGLEEAQRIYDAIKDWKNFDASQ</sequence>
<dbReference type="EMBL" id="JAADYS010003320">
    <property type="protein sequence ID" value="KAF4448366.1"/>
    <property type="molecule type" value="Genomic_DNA"/>
</dbReference>
<evidence type="ECO:0000259" key="1">
    <source>
        <dbReference type="PROSITE" id="PS51184"/>
    </source>
</evidence>